<gene>
    <name evidence="2" type="ORF">FWK35_00034003</name>
</gene>
<keyword evidence="3" id="KW-1185">Reference proteome</keyword>
<dbReference type="EMBL" id="VUJU01015082">
    <property type="protein sequence ID" value="KAF0697281.1"/>
    <property type="molecule type" value="Genomic_DNA"/>
</dbReference>
<feature type="region of interest" description="Disordered" evidence="1">
    <location>
        <begin position="340"/>
        <end position="379"/>
    </location>
</feature>
<protein>
    <submittedName>
        <fullName evidence="2">Uncharacterized protein</fullName>
    </submittedName>
</protein>
<sequence>MEKIHQKKNFTYIPPTPPAELIDCSNFILDFTGRKFLNVGLDPADEFNTIVQVITPSRYVNMLSDFLRRIFSLMGNILSFILDLPQKYKRNLFLETEIISLSSMVYKGENMLVIESKTQAGCRVLLNRTDLIKLQYLEWSIHETVAQKSTIIRPVVLKQFEIIGNYIDREFTNVLSPPKTIEEMIIFIKNLKADDIVKNIDLNFVSQLKMFAAPKLAEQCLRWSREMSPELFVDPISPLSPPIIPKTYSSPSPQCNDAQPPPTKPWDITPRQLFSPCFFDAEYSQINPTQATWTPTRSLPIDDSTIPPSPLPVAIDHGHDSDKFTQHPLWYNNCIKSTSTSHAVDENDGPTSFNNSPSILGGKPTKKSTQRNVKRKLFE</sequence>
<accession>A0A6G0VLD9</accession>
<dbReference type="AlphaFoldDB" id="A0A6G0VLD9"/>
<feature type="compositionally biased region" description="Basic residues" evidence="1">
    <location>
        <begin position="364"/>
        <end position="379"/>
    </location>
</feature>
<comment type="caution">
    <text evidence="2">The sequence shown here is derived from an EMBL/GenBank/DDBJ whole genome shotgun (WGS) entry which is preliminary data.</text>
</comment>
<evidence type="ECO:0000256" key="1">
    <source>
        <dbReference type="SAM" id="MobiDB-lite"/>
    </source>
</evidence>
<organism evidence="2 3">
    <name type="scientific">Aphis craccivora</name>
    <name type="common">Cowpea aphid</name>
    <dbReference type="NCBI Taxonomy" id="307492"/>
    <lineage>
        <taxon>Eukaryota</taxon>
        <taxon>Metazoa</taxon>
        <taxon>Ecdysozoa</taxon>
        <taxon>Arthropoda</taxon>
        <taxon>Hexapoda</taxon>
        <taxon>Insecta</taxon>
        <taxon>Pterygota</taxon>
        <taxon>Neoptera</taxon>
        <taxon>Paraneoptera</taxon>
        <taxon>Hemiptera</taxon>
        <taxon>Sternorrhyncha</taxon>
        <taxon>Aphidomorpha</taxon>
        <taxon>Aphidoidea</taxon>
        <taxon>Aphididae</taxon>
        <taxon>Aphidini</taxon>
        <taxon>Aphis</taxon>
        <taxon>Aphis</taxon>
    </lineage>
</organism>
<dbReference type="Proteomes" id="UP000478052">
    <property type="component" value="Unassembled WGS sequence"/>
</dbReference>
<feature type="compositionally biased region" description="Polar residues" evidence="1">
    <location>
        <begin position="349"/>
        <end position="358"/>
    </location>
</feature>
<dbReference type="OrthoDB" id="6627908at2759"/>
<name>A0A6G0VLD9_APHCR</name>
<reference evidence="2 3" key="1">
    <citation type="submission" date="2019-08" db="EMBL/GenBank/DDBJ databases">
        <title>Whole genome of Aphis craccivora.</title>
        <authorList>
            <person name="Voronova N.V."/>
            <person name="Shulinski R.S."/>
            <person name="Bandarenka Y.V."/>
            <person name="Zhorov D.G."/>
            <person name="Warner D."/>
        </authorList>
    </citation>
    <scope>NUCLEOTIDE SEQUENCE [LARGE SCALE GENOMIC DNA]</scope>
    <source>
        <strain evidence="2">180601</strain>
        <tissue evidence="2">Whole Body</tissue>
    </source>
</reference>
<evidence type="ECO:0000313" key="2">
    <source>
        <dbReference type="EMBL" id="KAF0697281.1"/>
    </source>
</evidence>
<proteinExistence type="predicted"/>
<evidence type="ECO:0000313" key="3">
    <source>
        <dbReference type="Proteomes" id="UP000478052"/>
    </source>
</evidence>